<comment type="caution">
    <text evidence="1">The sequence shown here is derived from an EMBL/GenBank/DDBJ whole genome shotgun (WGS) entry which is preliminary data.</text>
</comment>
<reference evidence="2" key="1">
    <citation type="journal article" date="2019" name="Int. J. Syst. Evol. Microbiol.">
        <title>The Global Catalogue of Microorganisms (GCM) 10K type strain sequencing project: providing services to taxonomists for standard genome sequencing and annotation.</title>
        <authorList>
            <consortium name="The Broad Institute Genomics Platform"/>
            <consortium name="The Broad Institute Genome Sequencing Center for Infectious Disease"/>
            <person name="Wu L."/>
            <person name="Ma J."/>
        </authorList>
    </citation>
    <scope>NUCLEOTIDE SEQUENCE [LARGE SCALE GENOMIC DNA]</scope>
    <source>
        <strain evidence="2">CCUG 53270</strain>
    </source>
</reference>
<evidence type="ECO:0000313" key="2">
    <source>
        <dbReference type="Proteomes" id="UP001597180"/>
    </source>
</evidence>
<accession>A0ABW3UN62</accession>
<evidence type="ECO:0000313" key="1">
    <source>
        <dbReference type="EMBL" id="MFD1222353.1"/>
    </source>
</evidence>
<name>A0ABW3UN62_9BACL</name>
<organism evidence="1 2">
    <name type="scientific">Paenibacillus vulneris</name>
    <dbReference type="NCBI Taxonomy" id="1133364"/>
    <lineage>
        <taxon>Bacteria</taxon>
        <taxon>Bacillati</taxon>
        <taxon>Bacillota</taxon>
        <taxon>Bacilli</taxon>
        <taxon>Bacillales</taxon>
        <taxon>Paenibacillaceae</taxon>
        <taxon>Paenibacillus</taxon>
    </lineage>
</organism>
<keyword evidence="2" id="KW-1185">Reference proteome</keyword>
<protein>
    <recommendedName>
        <fullName evidence="3">DUF1828 domain-containing protein</fullName>
    </recommendedName>
</protein>
<dbReference type="EMBL" id="JBHTLU010000024">
    <property type="protein sequence ID" value="MFD1222353.1"/>
    <property type="molecule type" value="Genomic_DNA"/>
</dbReference>
<gene>
    <name evidence="1" type="ORF">ACFQ4B_19705</name>
</gene>
<proteinExistence type="predicted"/>
<dbReference type="RefSeq" id="WP_345587435.1">
    <property type="nucleotide sequence ID" value="NZ_BAABJG010000008.1"/>
</dbReference>
<dbReference type="Proteomes" id="UP001597180">
    <property type="component" value="Unassembled WGS sequence"/>
</dbReference>
<sequence>MFFLTHSIITNEIFNLKYMIIDQLTHESIEDFTYELDTAIEFYIESLHDASKEYTISDGFQLNATIVSLVDSQNQQLTISSNGTLYPERGGTDHITLRLEIDEIEVARGYIEREYGDYEITDGGYANPTFADGFCISIKDVKSELIQYIDNSLEKVISLRDHLYRNEVKLS</sequence>
<evidence type="ECO:0008006" key="3">
    <source>
        <dbReference type="Google" id="ProtNLM"/>
    </source>
</evidence>